<dbReference type="VEuPathDB" id="PiroplasmaDB:TpMuguga_05g00012"/>
<keyword evidence="1" id="KW-0687">Ribonucleoprotein</keyword>
<organism evidence="1 2">
    <name type="scientific">Theileria parva</name>
    <name type="common">East coast fever infection agent</name>
    <dbReference type="NCBI Taxonomy" id="5875"/>
    <lineage>
        <taxon>Eukaryota</taxon>
        <taxon>Sar</taxon>
        <taxon>Alveolata</taxon>
        <taxon>Apicomplexa</taxon>
        <taxon>Aconoidasida</taxon>
        <taxon>Piroplasmida</taxon>
        <taxon>Theileriidae</taxon>
        <taxon>Theileria</taxon>
    </lineage>
</organism>
<protein>
    <submittedName>
        <fullName evidence="1">Ribosomal protein L6, putative</fullName>
    </submittedName>
</protein>
<dbReference type="GO" id="GO:0003735">
    <property type="term" value="F:structural constituent of ribosome"/>
    <property type="evidence" value="ECO:0007669"/>
    <property type="project" value="InterPro"/>
</dbReference>
<gene>
    <name evidence="1" type="ordered locus">TP05_0012</name>
</gene>
<dbReference type="GO" id="GO:0006412">
    <property type="term" value="P:translation"/>
    <property type="evidence" value="ECO:0007669"/>
    <property type="project" value="InterPro"/>
</dbReference>
<dbReference type="InterPro" id="IPR036789">
    <property type="entry name" value="Ribosomal_uL6-like_a/b-dom_sf"/>
</dbReference>
<dbReference type="Gene3D" id="3.90.930.12">
    <property type="entry name" value="Ribosomal protein L6, alpha-beta domain"/>
    <property type="match status" value="1"/>
</dbReference>
<evidence type="ECO:0000313" key="1">
    <source>
        <dbReference type="EMBL" id="EAN30398.1"/>
    </source>
</evidence>
<dbReference type="SUPFAM" id="SSF56053">
    <property type="entry name" value="Ribosomal protein L6"/>
    <property type="match status" value="1"/>
</dbReference>
<dbReference type="AlphaFoldDB" id="Q4MYB1"/>
<keyword evidence="1" id="KW-0689">Ribosomal protein</keyword>
<dbReference type="GO" id="GO:0019843">
    <property type="term" value="F:rRNA binding"/>
    <property type="evidence" value="ECO:0007669"/>
    <property type="project" value="InterPro"/>
</dbReference>
<dbReference type="OMA" id="PHINDVQ"/>
<evidence type="ECO:0000313" key="2">
    <source>
        <dbReference type="Proteomes" id="UP000001949"/>
    </source>
</evidence>
<comment type="caution">
    <text evidence="1">The sequence shown here is derived from an EMBL/GenBank/DDBJ whole genome shotgun (WGS) entry which is preliminary data.</text>
</comment>
<name>Q4MYB1_THEPA</name>
<keyword evidence="2" id="KW-1185">Reference proteome</keyword>
<dbReference type="Proteomes" id="UP000001949">
    <property type="component" value="Unassembled WGS sequence"/>
</dbReference>
<dbReference type="GO" id="GO:0005840">
    <property type="term" value="C:ribosome"/>
    <property type="evidence" value="ECO:0007669"/>
    <property type="project" value="UniProtKB-KW"/>
</dbReference>
<accession>Q4MYB1</accession>
<reference evidence="1 2" key="1">
    <citation type="journal article" date="2005" name="Science">
        <title>Genome sequence of Theileria parva, a bovine pathogen that transforms lymphocytes.</title>
        <authorList>
            <person name="Gardner M.J."/>
            <person name="Bishop R."/>
            <person name="Shah T."/>
            <person name="de Villiers E.P."/>
            <person name="Carlton J.M."/>
            <person name="Hall N."/>
            <person name="Ren Q."/>
            <person name="Paulsen I.T."/>
            <person name="Pain A."/>
            <person name="Berriman M."/>
            <person name="Wilson R.J.M."/>
            <person name="Sato S."/>
            <person name="Ralph S.A."/>
            <person name="Mann D.J."/>
            <person name="Xiong Z."/>
            <person name="Shallom S.J."/>
            <person name="Weidman J."/>
            <person name="Jiang L."/>
            <person name="Lynn J."/>
            <person name="Weaver B."/>
            <person name="Shoaibi A."/>
            <person name="Domingo A.R."/>
            <person name="Wasawo D."/>
            <person name="Crabtree J."/>
            <person name="Wortman J.R."/>
            <person name="Haas B."/>
            <person name="Angiuoli S.V."/>
            <person name="Creasy T.H."/>
            <person name="Lu C."/>
            <person name="Suh B."/>
            <person name="Silva J.C."/>
            <person name="Utterback T.R."/>
            <person name="Feldblyum T.V."/>
            <person name="Pertea M."/>
            <person name="Allen J."/>
            <person name="Nierman W.C."/>
            <person name="Taracha E.L.N."/>
            <person name="Salzberg S.L."/>
            <person name="White O.R."/>
            <person name="Fitzhugh H.A."/>
            <person name="Morzaria S."/>
            <person name="Venter J.C."/>
            <person name="Fraser C.M."/>
            <person name="Nene V."/>
        </authorList>
    </citation>
    <scope>NUCLEOTIDE SEQUENCE [LARGE SCALE GENOMIC DNA]</scope>
    <source>
        <strain evidence="1 2">Muguga</strain>
    </source>
</reference>
<dbReference type="GeneID" id="3882267"/>
<proteinExistence type="predicted"/>
<dbReference type="InParanoid" id="Q4MYB1"/>
<sequence>MVLAVLYCYILIKPLMNKNKIGLIFDKYANWLYTFIKDCFDNEKFILYINKFIYKFTLTNKKFLNSKIDYKFLNLFNKILLKTIKILKETKSINIIVSKIAYPNLLIQNKLIIKINNLRNTIIYLPHINDVQINLSNAKDKFIHLSSKNIEYVTNLASLIKNIKKIDVCTHVGMYYSDEKIIIRKRKSQKKT</sequence>
<dbReference type="EMBL" id="AAGK01000009">
    <property type="protein sequence ID" value="EAN30398.1"/>
    <property type="molecule type" value="Genomic_DNA"/>
</dbReference>
<dbReference type="KEGG" id="tpv:TP05_0012"/>